<keyword evidence="5 8" id="KW-0812">Transmembrane</keyword>
<dbReference type="GO" id="GO:0055085">
    <property type="term" value="P:transmembrane transport"/>
    <property type="evidence" value="ECO:0007669"/>
    <property type="project" value="TreeGrafter"/>
</dbReference>
<dbReference type="Proteomes" id="UP000294927">
    <property type="component" value="Unassembled WGS sequence"/>
</dbReference>
<feature type="transmembrane region" description="Helical" evidence="8">
    <location>
        <begin position="52"/>
        <end position="73"/>
    </location>
</feature>
<feature type="transmembrane region" description="Helical" evidence="8">
    <location>
        <begin position="28"/>
        <end position="46"/>
    </location>
</feature>
<evidence type="ECO:0000313" key="10">
    <source>
        <dbReference type="Proteomes" id="UP000294927"/>
    </source>
</evidence>
<dbReference type="OrthoDB" id="9784366at2"/>
<evidence type="ECO:0000256" key="1">
    <source>
        <dbReference type="ARBA" id="ARBA00004651"/>
    </source>
</evidence>
<feature type="transmembrane region" description="Helical" evidence="8">
    <location>
        <begin position="85"/>
        <end position="106"/>
    </location>
</feature>
<organism evidence="9 10">
    <name type="scientific">Actinophytocola oryzae</name>
    <dbReference type="NCBI Taxonomy" id="502181"/>
    <lineage>
        <taxon>Bacteria</taxon>
        <taxon>Bacillati</taxon>
        <taxon>Actinomycetota</taxon>
        <taxon>Actinomycetes</taxon>
        <taxon>Pseudonocardiales</taxon>
        <taxon>Pseudonocardiaceae</taxon>
    </lineage>
</organism>
<feature type="transmembrane region" description="Helical" evidence="8">
    <location>
        <begin position="226"/>
        <end position="247"/>
    </location>
</feature>
<comment type="subcellular location">
    <subcellularLocation>
        <location evidence="1">Cell membrane</location>
        <topology evidence="1">Multi-pass membrane protein</topology>
    </subcellularLocation>
</comment>
<dbReference type="AlphaFoldDB" id="A0A4R7VZL9"/>
<comment type="caution">
    <text evidence="9">The sequence shown here is derived from an EMBL/GenBank/DDBJ whole genome shotgun (WGS) entry which is preliminary data.</text>
</comment>
<feature type="transmembrane region" description="Helical" evidence="8">
    <location>
        <begin position="324"/>
        <end position="349"/>
    </location>
</feature>
<evidence type="ECO:0000256" key="7">
    <source>
        <dbReference type="ARBA" id="ARBA00023136"/>
    </source>
</evidence>
<dbReference type="PANTHER" id="PTHR21716:SF53">
    <property type="entry name" value="PERMEASE PERM-RELATED"/>
    <property type="match status" value="1"/>
</dbReference>
<comment type="similarity">
    <text evidence="2">Belongs to the autoinducer-2 exporter (AI-2E) (TC 2.A.86) family.</text>
</comment>
<evidence type="ECO:0000256" key="4">
    <source>
        <dbReference type="ARBA" id="ARBA00022475"/>
    </source>
</evidence>
<keyword evidence="6 8" id="KW-1133">Transmembrane helix</keyword>
<reference evidence="9 10" key="1">
    <citation type="submission" date="2019-03" db="EMBL/GenBank/DDBJ databases">
        <title>Genomic Encyclopedia of Archaeal and Bacterial Type Strains, Phase II (KMG-II): from individual species to whole genera.</title>
        <authorList>
            <person name="Goeker M."/>
        </authorList>
    </citation>
    <scope>NUCLEOTIDE SEQUENCE [LARGE SCALE GENOMIC DNA]</scope>
    <source>
        <strain evidence="9 10">DSM 45499</strain>
    </source>
</reference>
<evidence type="ECO:0000313" key="9">
    <source>
        <dbReference type="EMBL" id="TDV55009.1"/>
    </source>
</evidence>
<keyword evidence="3" id="KW-0813">Transport</keyword>
<dbReference type="Pfam" id="PF01594">
    <property type="entry name" value="AI-2E_transport"/>
    <property type="match status" value="1"/>
</dbReference>
<dbReference type="RefSeq" id="WP_133902126.1">
    <property type="nucleotide sequence ID" value="NZ_SOCP01000003.1"/>
</dbReference>
<accession>A0A4R7VZL9</accession>
<sequence length="359" mass="38030">MTTSEQQAEPAEEQAESRRDPVARLRRVALTCLYLLIVAATLWVLGQVVTRLSVVVIPLAVALLLAALFAPAVTWLHDHRVPRGLATTAVLLAGLGAIGGLVYFMVTTLVDGLPGLADRLDDSYRQLRDWLTTGPLGLTGDQLDRMLDEAKDWVTRNRSQLASGALGVLSTAGAMLAGLAVVVFMLIFFLHEGARMWRGTTEFLPEPGRAKVRTAGEKAFHDLTSYVRTTLLVALIDAVGIGIGLWVTGVPLVLPLSALVFFGAFVPIVGAFVSGLVAVLIALVSQGLVVALIVTGVVVAVQQLEGNVLEPLLMSRSVRLHPVAILLAISVGIELGGIVGALFAVPLLATVRAAYRAMT</sequence>
<dbReference type="GO" id="GO:0005886">
    <property type="term" value="C:plasma membrane"/>
    <property type="evidence" value="ECO:0007669"/>
    <property type="project" value="UniProtKB-SubCell"/>
</dbReference>
<feature type="transmembrane region" description="Helical" evidence="8">
    <location>
        <begin position="280"/>
        <end position="304"/>
    </location>
</feature>
<evidence type="ECO:0000256" key="2">
    <source>
        <dbReference type="ARBA" id="ARBA00009773"/>
    </source>
</evidence>
<gene>
    <name evidence="9" type="ORF">CLV71_103250</name>
</gene>
<keyword evidence="7 8" id="KW-0472">Membrane</keyword>
<dbReference type="EMBL" id="SOCP01000003">
    <property type="protein sequence ID" value="TDV55009.1"/>
    <property type="molecule type" value="Genomic_DNA"/>
</dbReference>
<feature type="transmembrane region" description="Helical" evidence="8">
    <location>
        <begin position="253"/>
        <end position="273"/>
    </location>
</feature>
<name>A0A4R7VZL9_9PSEU</name>
<evidence type="ECO:0000256" key="8">
    <source>
        <dbReference type="SAM" id="Phobius"/>
    </source>
</evidence>
<keyword evidence="4" id="KW-1003">Cell membrane</keyword>
<evidence type="ECO:0000256" key="6">
    <source>
        <dbReference type="ARBA" id="ARBA00022989"/>
    </source>
</evidence>
<feature type="transmembrane region" description="Helical" evidence="8">
    <location>
        <begin position="165"/>
        <end position="190"/>
    </location>
</feature>
<evidence type="ECO:0000256" key="3">
    <source>
        <dbReference type="ARBA" id="ARBA00022448"/>
    </source>
</evidence>
<proteinExistence type="inferred from homology"/>
<protein>
    <submittedName>
        <fullName evidence="9">Putative PurR-regulated permease PerM</fullName>
    </submittedName>
</protein>
<keyword evidence="10" id="KW-1185">Reference proteome</keyword>
<dbReference type="InterPro" id="IPR002549">
    <property type="entry name" value="AI-2E-like"/>
</dbReference>
<dbReference type="PANTHER" id="PTHR21716">
    <property type="entry name" value="TRANSMEMBRANE PROTEIN"/>
    <property type="match status" value="1"/>
</dbReference>
<evidence type="ECO:0000256" key="5">
    <source>
        <dbReference type="ARBA" id="ARBA00022692"/>
    </source>
</evidence>